<dbReference type="AlphaFoldDB" id="A0A1X2A4I9"/>
<dbReference type="Proteomes" id="UP000193285">
    <property type="component" value="Unassembled WGS sequence"/>
</dbReference>
<keyword evidence="1" id="KW-1133">Transmembrane helix</keyword>
<comment type="caution">
    <text evidence="2">The sequence shown here is derived from an EMBL/GenBank/DDBJ whole genome shotgun (WGS) entry which is preliminary data.</text>
</comment>
<protein>
    <submittedName>
        <fullName evidence="2">Uncharacterized protein</fullName>
    </submittedName>
</protein>
<evidence type="ECO:0000313" key="3">
    <source>
        <dbReference type="Proteomes" id="UP000193285"/>
    </source>
</evidence>
<keyword evidence="1" id="KW-0472">Membrane</keyword>
<keyword evidence="1" id="KW-0812">Transmembrane</keyword>
<dbReference type="EMBL" id="LQPN01000072">
    <property type="protein sequence ID" value="ORW38314.1"/>
    <property type="molecule type" value="Genomic_DNA"/>
</dbReference>
<reference evidence="2 3" key="1">
    <citation type="journal article" date="2015" name="Emerg. Microbes Infect.">
        <title>Characterization of 17 strains belonging to the Mycobacterium simiae complex and description of Mycobacterium paraense sp. nov.</title>
        <authorList>
            <person name="Fusco da Costa A.R."/>
            <person name="Fedrizzi T."/>
            <person name="Lopes M.L."/>
            <person name="Pecorari M."/>
            <person name="Oliveira da Costa W.L."/>
            <person name="Giacobazzi E."/>
            <person name="da Costa Bahia J.R."/>
            <person name="De Sanctis V."/>
            <person name="Batista Lima K.V."/>
            <person name="Bertorelli R."/>
            <person name="Grottola A."/>
            <person name="Fabio A."/>
            <person name="Mariottini A."/>
            <person name="Ferretti P."/>
            <person name="Di Leva F."/>
            <person name="Fregni Serpini G."/>
            <person name="Tagliazucchi S."/>
            <person name="Rumpianesi F."/>
            <person name="Jousson O."/>
            <person name="Segata N."/>
            <person name="Tortoli E."/>
        </authorList>
    </citation>
    <scope>NUCLEOTIDE SEQUENCE [LARGE SCALE GENOMIC DNA]</scope>
    <source>
        <strain evidence="2 3">IEC33</strain>
    </source>
</reference>
<gene>
    <name evidence="2" type="ORF">AWB90_23785</name>
</gene>
<dbReference type="STRING" id="767916.AWB91_12710"/>
<organism evidence="2 3">
    <name type="scientific">Mycobacterium paraense</name>
    <dbReference type="NCBI Taxonomy" id="767916"/>
    <lineage>
        <taxon>Bacteria</taxon>
        <taxon>Bacillati</taxon>
        <taxon>Actinomycetota</taxon>
        <taxon>Actinomycetes</taxon>
        <taxon>Mycobacteriales</taxon>
        <taxon>Mycobacteriaceae</taxon>
        <taxon>Mycobacterium</taxon>
        <taxon>Mycobacterium simiae complex</taxon>
    </lineage>
</organism>
<proteinExistence type="predicted"/>
<accession>A0A1X2A4I9</accession>
<evidence type="ECO:0000313" key="2">
    <source>
        <dbReference type="EMBL" id="ORW38314.1"/>
    </source>
</evidence>
<evidence type="ECO:0000256" key="1">
    <source>
        <dbReference type="SAM" id="Phobius"/>
    </source>
</evidence>
<sequence length="225" mass="24298">MLAATSTQRQRWPIHEERRMSFSFTVPLRVAVAAGCVVVGATAGCSRSPDITPAAPAGSATVAMLPLAAASQAESMPGLGATRAAWDDSHTPNYAAADAYGRDPSLPEYLAHGGVVYNDVADLGTGRVRSYSLNMHTVDRFEVLRRVWQELPHDATFAWDLMRDHCYRVAFNSASLRAAGDFMAEVQVQYVQADGKKATSSDRFNQALFWLDPAGSPPDYARGCG</sequence>
<feature type="transmembrane region" description="Helical" evidence="1">
    <location>
        <begin position="21"/>
        <end position="43"/>
    </location>
</feature>
<name>A0A1X2A4I9_9MYCO</name>